<dbReference type="Proteomes" id="UP000281810">
    <property type="component" value="Chromosome"/>
</dbReference>
<evidence type="ECO:0000313" key="3">
    <source>
        <dbReference type="EMBL" id="AZI41101.1"/>
    </source>
</evidence>
<feature type="chain" id="PRO_5018093529" evidence="1">
    <location>
        <begin position="19"/>
        <end position="152"/>
    </location>
</feature>
<evidence type="ECO:0000256" key="1">
    <source>
        <dbReference type="SAM" id="SignalP"/>
    </source>
</evidence>
<protein>
    <submittedName>
        <fullName evidence="3">DUF2059 domain-containing protein</fullName>
    </submittedName>
</protein>
<proteinExistence type="predicted"/>
<keyword evidence="1" id="KW-0732">Signal</keyword>
<organism evidence="3 4">
    <name type="scientific">Epilithonimonas vandammei</name>
    <dbReference type="NCBI Taxonomy" id="2487072"/>
    <lineage>
        <taxon>Bacteria</taxon>
        <taxon>Pseudomonadati</taxon>
        <taxon>Bacteroidota</taxon>
        <taxon>Flavobacteriia</taxon>
        <taxon>Flavobacteriales</taxon>
        <taxon>Weeksellaceae</taxon>
        <taxon>Chryseobacterium group</taxon>
        <taxon>Epilithonimonas</taxon>
    </lineage>
</organism>
<dbReference type="RefSeq" id="WP_124803942.1">
    <property type="nucleotide sequence ID" value="NZ_CP034161.1"/>
</dbReference>
<sequence length="152" mass="17703">MTKNIFILLLFWGSMALAQTSQENKIREFIKVTGVDKLGQQGANQMIDMFKENYKNIPTEFWDECKKEVSSDELVSLYIPIYAKYYSESDLDELIKFYKTPVGQKMISIMPALMQDSMNAGREWGQKLRKRVSEKINEKYNYQSPPPPLPSK</sequence>
<gene>
    <name evidence="3" type="ORF">EIB74_14580</name>
</gene>
<dbReference type="InterPro" id="IPR018637">
    <property type="entry name" value="DUF2059"/>
</dbReference>
<evidence type="ECO:0000259" key="2">
    <source>
        <dbReference type="Pfam" id="PF09832"/>
    </source>
</evidence>
<dbReference type="EMBL" id="CP034161">
    <property type="protein sequence ID" value="AZI41101.1"/>
    <property type="molecule type" value="Genomic_DNA"/>
</dbReference>
<dbReference type="AlphaFoldDB" id="A0A3G8YI84"/>
<keyword evidence="4" id="KW-1185">Reference proteome</keyword>
<name>A0A3G8YI84_9FLAO</name>
<evidence type="ECO:0000313" key="4">
    <source>
        <dbReference type="Proteomes" id="UP000281810"/>
    </source>
</evidence>
<dbReference type="OrthoDB" id="1143459at2"/>
<feature type="signal peptide" evidence="1">
    <location>
        <begin position="1"/>
        <end position="18"/>
    </location>
</feature>
<reference evidence="4" key="1">
    <citation type="submission" date="2018-11" db="EMBL/GenBank/DDBJ databases">
        <title>Proposal to divide the Flavobacteriaceae and reorganize its genera based on Amino Acid Identity values calculated from whole genome sequences.</title>
        <authorList>
            <person name="Nicholson A.C."/>
            <person name="Gulvik C.A."/>
            <person name="Whitney A.M."/>
            <person name="Humrighouse B.W."/>
            <person name="Bell M."/>
            <person name="Holmes B."/>
            <person name="Steigerwalt A.B."/>
            <person name="Villarma A."/>
            <person name="Sheth M."/>
            <person name="Batra D."/>
            <person name="Pryor J."/>
            <person name="Bernardet J.-F."/>
            <person name="Hugo C."/>
            <person name="Kampfer P."/>
            <person name="Newman J.D."/>
            <person name="McQuiston J.R."/>
        </authorList>
    </citation>
    <scope>NUCLEOTIDE SEQUENCE [LARGE SCALE GENOMIC DNA]</scope>
    <source>
        <strain evidence="4">F5649</strain>
    </source>
</reference>
<dbReference type="Pfam" id="PF09832">
    <property type="entry name" value="DUF2059"/>
    <property type="match status" value="1"/>
</dbReference>
<feature type="domain" description="DUF2059" evidence="2">
    <location>
        <begin position="72"/>
        <end position="128"/>
    </location>
</feature>
<accession>A0A3G8YI84</accession>